<dbReference type="Proteomes" id="UP000601099">
    <property type="component" value="Unassembled WGS sequence"/>
</dbReference>
<accession>A0ABS0KWX8</accession>
<feature type="region of interest" description="Disordered" evidence="2">
    <location>
        <begin position="27"/>
        <end position="78"/>
    </location>
</feature>
<dbReference type="NCBIfam" id="TIGR01554">
    <property type="entry name" value="major_cap_HK97"/>
    <property type="match status" value="1"/>
</dbReference>
<name>A0ABS0KWX8_9BACT</name>
<dbReference type="RefSeq" id="WP_196953389.1">
    <property type="nucleotide sequence ID" value="NZ_JADWYK010000001.1"/>
</dbReference>
<feature type="compositionally biased region" description="Basic and acidic residues" evidence="2">
    <location>
        <begin position="48"/>
        <end position="69"/>
    </location>
</feature>
<feature type="domain" description="Phage capsid-like C-terminal" evidence="3">
    <location>
        <begin position="165"/>
        <end position="435"/>
    </location>
</feature>
<dbReference type="Pfam" id="PF05065">
    <property type="entry name" value="Phage_capsid"/>
    <property type="match status" value="1"/>
</dbReference>
<comment type="caution">
    <text evidence="4">The sequence shown here is derived from an EMBL/GenBank/DDBJ whole genome shotgun (WGS) entry which is preliminary data.</text>
</comment>
<gene>
    <name evidence="4" type="ORF">I5L79_02270</name>
</gene>
<evidence type="ECO:0000256" key="2">
    <source>
        <dbReference type="SAM" id="MobiDB-lite"/>
    </source>
</evidence>
<dbReference type="InterPro" id="IPR024455">
    <property type="entry name" value="Phage_capsid"/>
</dbReference>
<evidence type="ECO:0000313" key="5">
    <source>
        <dbReference type="Proteomes" id="UP000601099"/>
    </source>
</evidence>
<evidence type="ECO:0000259" key="3">
    <source>
        <dbReference type="Pfam" id="PF05065"/>
    </source>
</evidence>
<proteinExistence type="predicted"/>
<evidence type="ECO:0000313" key="4">
    <source>
        <dbReference type="EMBL" id="MBG8552350.1"/>
    </source>
</evidence>
<feature type="compositionally biased region" description="Basic and acidic residues" evidence="2">
    <location>
        <begin position="27"/>
        <end position="39"/>
    </location>
</feature>
<evidence type="ECO:0000256" key="1">
    <source>
        <dbReference type="ARBA" id="ARBA00004328"/>
    </source>
</evidence>
<dbReference type="Gene3D" id="3.30.2400.10">
    <property type="entry name" value="Major capsid protein gp5"/>
    <property type="match status" value="1"/>
</dbReference>
<reference evidence="4 5" key="1">
    <citation type="submission" date="2020-11" db="EMBL/GenBank/DDBJ databases">
        <title>Hymenobacter sp.</title>
        <authorList>
            <person name="Kim M.K."/>
        </authorList>
    </citation>
    <scope>NUCLEOTIDE SEQUENCE [LARGE SCALE GENOMIC DNA]</scope>
    <source>
        <strain evidence="4 5">BT594</strain>
    </source>
</reference>
<comment type="subcellular location">
    <subcellularLocation>
        <location evidence="1">Virion</location>
    </subcellularLocation>
</comment>
<dbReference type="InterPro" id="IPR054612">
    <property type="entry name" value="Phage_capsid-like_C"/>
</dbReference>
<sequence length="440" mass="47628">MKNLQQLREERTAKIDAASALFAKAKTENRSLTDEEKAQVRTLQSEADTLKGDIDIAERQEANDRELAGRTEPVSRNNHNTTEARDIAKYSLMKAVRAAPGYPGGKPLEGIEKEMHQQAEADARSAGSPLKGVGVPQMLLESRDNGVTEVTPFTQPEDGAAVVDRTLRPVIDLSRPRTVLRELGAQFLTGTVGNVGVPSLTQGAVSTWKAENTTLDKSNQKFSSAEMTPHRLGTFAVRTLQFLNQTSRAYENMLRTDIENSIMEALEIASINGSGSNNQPLGILNTPGVLSLAMGTNGGAPTREMLIALEALVEDQNIRMDSPGYLINVQTKAKLKNTKVDAGSGIFLMNSNNELNGQRVATTTLVPKNLTKGTASGVASAAIFGNWRDLLIPQWGGLDITVDPYTLATEGEVRIIIQSFFDVLVQRPKAFAAVKDILTT</sequence>
<organism evidence="4 5">
    <name type="scientific">Hymenobacter guriensis</name>
    <dbReference type="NCBI Taxonomy" id="2793065"/>
    <lineage>
        <taxon>Bacteria</taxon>
        <taxon>Pseudomonadati</taxon>
        <taxon>Bacteroidota</taxon>
        <taxon>Cytophagia</taxon>
        <taxon>Cytophagales</taxon>
        <taxon>Hymenobacteraceae</taxon>
        <taxon>Hymenobacter</taxon>
    </lineage>
</organism>
<protein>
    <submittedName>
        <fullName evidence="4">Phage major capsid protein</fullName>
    </submittedName>
</protein>
<dbReference type="SUPFAM" id="SSF56563">
    <property type="entry name" value="Major capsid protein gp5"/>
    <property type="match status" value="1"/>
</dbReference>
<dbReference type="EMBL" id="JADWYK010000001">
    <property type="protein sequence ID" value="MBG8552350.1"/>
    <property type="molecule type" value="Genomic_DNA"/>
</dbReference>
<keyword evidence="5" id="KW-1185">Reference proteome</keyword>